<evidence type="ECO:0000256" key="2">
    <source>
        <dbReference type="ARBA" id="ARBA00022629"/>
    </source>
</evidence>
<dbReference type="PROSITE" id="PS00933">
    <property type="entry name" value="FGGY_KINASES_1"/>
    <property type="match status" value="1"/>
</dbReference>
<dbReference type="PATRIC" id="fig|1236046.5.peg.960"/>
<evidence type="ECO:0000256" key="9">
    <source>
        <dbReference type="RuleBase" id="RU364073"/>
    </source>
</evidence>
<proteinExistence type="inferred from homology"/>
<keyword evidence="4 8" id="KW-0547">Nucleotide-binding</keyword>
<dbReference type="AlphaFoldDB" id="A0A101I746"/>
<dbReference type="GO" id="GO:0005524">
    <property type="term" value="F:ATP binding"/>
    <property type="evidence" value="ECO:0007669"/>
    <property type="project" value="UniProtKB-UniRule"/>
</dbReference>
<dbReference type="GO" id="GO:0005998">
    <property type="term" value="P:xylulose catabolic process"/>
    <property type="evidence" value="ECO:0007669"/>
    <property type="project" value="UniProtKB-UniRule"/>
</dbReference>
<comment type="catalytic activity">
    <reaction evidence="8 9">
        <text>D-xylulose + ATP = D-xylulose 5-phosphate + ADP + H(+)</text>
        <dbReference type="Rhea" id="RHEA:10964"/>
        <dbReference type="ChEBI" id="CHEBI:15378"/>
        <dbReference type="ChEBI" id="CHEBI:17140"/>
        <dbReference type="ChEBI" id="CHEBI:30616"/>
        <dbReference type="ChEBI" id="CHEBI:57737"/>
        <dbReference type="ChEBI" id="CHEBI:456216"/>
        <dbReference type="EC" id="2.7.1.17"/>
    </reaction>
</comment>
<dbReference type="NCBIfam" id="TIGR01312">
    <property type="entry name" value="XylB"/>
    <property type="match status" value="1"/>
</dbReference>
<reference evidence="13" key="1">
    <citation type="journal article" date="2015" name="MBio">
        <title>Genome-Resolved Metagenomic Analysis Reveals Roles for Candidate Phyla and Other Microbial Community Members in Biogeochemical Transformations in Oil Reservoirs.</title>
        <authorList>
            <person name="Hu P."/>
            <person name="Tom L."/>
            <person name="Singh A."/>
            <person name="Thomas B.C."/>
            <person name="Baker B.J."/>
            <person name="Piceno Y.M."/>
            <person name="Andersen G.L."/>
            <person name="Banfield J.F."/>
        </authorList>
    </citation>
    <scope>NUCLEOTIDE SEQUENCE [LARGE SCALE GENOMIC DNA]</scope>
</reference>
<dbReference type="CDD" id="cd07808">
    <property type="entry name" value="ASKHA_NBD_FGGY_EcXK-like"/>
    <property type="match status" value="1"/>
</dbReference>
<dbReference type="GO" id="GO:0004856">
    <property type="term" value="F:D-xylulokinase activity"/>
    <property type="evidence" value="ECO:0007669"/>
    <property type="project" value="UniProtKB-UniRule"/>
</dbReference>
<comment type="function">
    <text evidence="8">Catalyzes the phosphorylation of D-xylulose to D-xylulose 5-phosphate.</text>
</comment>
<evidence type="ECO:0000256" key="1">
    <source>
        <dbReference type="ARBA" id="ARBA00009156"/>
    </source>
</evidence>
<feature type="active site" description="Proton acceptor" evidence="8">
    <location>
        <position position="234"/>
    </location>
</feature>
<accession>A0A101I746</accession>
<dbReference type="HAMAP" id="MF_02220">
    <property type="entry name" value="XylB"/>
    <property type="match status" value="1"/>
</dbReference>
<keyword evidence="2 8" id="KW-0859">Xylose metabolism</keyword>
<dbReference type="Pfam" id="PF02782">
    <property type="entry name" value="FGGY_C"/>
    <property type="match status" value="1"/>
</dbReference>
<gene>
    <name evidence="8 9" type="primary">xylB</name>
    <name evidence="12" type="ORF">XE02_1134</name>
</gene>
<dbReference type="Proteomes" id="UP000055014">
    <property type="component" value="Unassembled WGS sequence"/>
</dbReference>
<evidence type="ECO:0000313" key="12">
    <source>
        <dbReference type="EMBL" id="KUK89190.1"/>
    </source>
</evidence>
<organism evidence="12 13">
    <name type="scientific">Mesotoga infera</name>
    <dbReference type="NCBI Taxonomy" id="1236046"/>
    <lineage>
        <taxon>Bacteria</taxon>
        <taxon>Thermotogati</taxon>
        <taxon>Thermotogota</taxon>
        <taxon>Thermotogae</taxon>
        <taxon>Kosmotogales</taxon>
        <taxon>Kosmotogaceae</taxon>
        <taxon>Mesotoga</taxon>
    </lineage>
</organism>
<keyword evidence="6 8" id="KW-0067">ATP-binding</keyword>
<protein>
    <recommendedName>
        <fullName evidence="8 9">Xylulose kinase</fullName>
        <shortName evidence="8 9">Xylulokinase</shortName>
        <ecNumber evidence="8 9">2.7.1.17</ecNumber>
    </recommendedName>
</protein>
<keyword evidence="7 8" id="KW-0119">Carbohydrate metabolism</keyword>
<dbReference type="InterPro" id="IPR018483">
    <property type="entry name" value="Carb_kinase_FGGY_CS"/>
</dbReference>
<dbReference type="SUPFAM" id="SSF53067">
    <property type="entry name" value="Actin-like ATPase domain"/>
    <property type="match status" value="2"/>
</dbReference>
<evidence type="ECO:0000256" key="8">
    <source>
        <dbReference type="HAMAP-Rule" id="MF_02220"/>
    </source>
</evidence>
<feature type="site" description="Important for activity" evidence="8">
    <location>
        <position position="8"/>
    </location>
</feature>
<dbReference type="InterPro" id="IPR043129">
    <property type="entry name" value="ATPase_NBD"/>
</dbReference>
<dbReference type="EMBL" id="LGGW01000111">
    <property type="protein sequence ID" value="KUK89190.1"/>
    <property type="molecule type" value="Genomic_DNA"/>
</dbReference>
<evidence type="ECO:0000313" key="13">
    <source>
        <dbReference type="Proteomes" id="UP000055014"/>
    </source>
</evidence>
<comment type="similarity">
    <text evidence="1 8 9">Belongs to the FGGY kinase family.</text>
</comment>
<feature type="binding site" evidence="8">
    <location>
        <begin position="78"/>
        <end position="79"/>
    </location>
    <ligand>
        <name>substrate</name>
    </ligand>
</feature>
<keyword evidence="3 8" id="KW-0808">Transferase</keyword>
<dbReference type="InterPro" id="IPR000577">
    <property type="entry name" value="Carb_kinase_FGGY"/>
</dbReference>
<evidence type="ECO:0000256" key="4">
    <source>
        <dbReference type="ARBA" id="ARBA00022741"/>
    </source>
</evidence>
<evidence type="ECO:0000256" key="7">
    <source>
        <dbReference type="ARBA" id="ARBA00023277"/>
    </source>
</evidence>
<evidence type="ECO:0000259" key="10">
    <source>
        <dbReference type="Pfam" id="PF00370"/>
    </source>
</evidence>
<evidence type="ECO:0000256" key="5">
    <source>
        <dbReference type="ARBA" id="ARBA00022777"/>
    </source>
</evidence>
<dbReference type="Pfam" id="PF00370">
    <property type="entry name" value="FGGY_N"/>
    <property type="match status" value="1"/>
</dbReference>
<dbReference type="PANTHER" id="PTHR43095">
    <property type="entry name" value="SUGAR KINASE"/>
    <property type="match status" value="1"/>
</dbReference>
<dbReference type="InterPro" id="IPR006000">
    <property type="entry name" value="Xylulokinase"/>
</dbReference>
<comment type="caution">
    <text evidence="12">The sequence shown here is derived from an EMBL/GenBank/DDBJ whole genome shotgun (WGS) entry which is preliminary data.</text>
</comment>
<sequence length="491" mass="53307">MTTVFGIDVGTNSVKGIAVDENGNVIDSSIYQISMETPRPGWAQQNPELWWNAVTVVLKALASKNGAYPSAISVSGQMHSLVALDEKGDVVYPAILWCDQRTERQCLRITEQFGGEKKVIEKFGNPVLTGFTLPKILWLADNEPSSFRRIRTWMLPKDYIVMRLTGVVATDFSDASGTSMLDLNGSFDRRIEEIAGISFSANPALIASGEIAGTVIHSSLPELRDVPVVTGGADNAASAYGCGVEHPGDAMISIGTSGTVVALTKQGVPDAGGGVHLFRHVTGNDFYHMAVILSATNSLNWFKERFGESLSFEALENLVARTPVGSSGVIFLPYLNGERTPHRNPNARGTLFGFSTFHSVGDIFRSIYEGVGFALREGAELIESLGSDLSNVRIVGGGSRSDTWCQIIADNLGKSIWLPEVDEGPAYGSARLAAGAVGIDSSSWIRMKKEYRPDESAKRIYDSVFSIYKNLYGSIKDNYREISELQERIVD</sequence>
<name>A0A101I746_9BACT</name>
<evidence type="ECO:0000256" key="6">
    <source>
        <dbReference type="ARBA" id="ARBA00022840"/>
    </source>
</evidence>
<dbReference type="PANTHER" id="PTHR43095:SF5">
    <property type="entry name" value="XYLULOSE KINASE"/>
    <property type="match status" value="1"/>
</dbReference>
<dbReference type="EC" id="2.7.1.17" evidence="8 9"/>
<feature type="domain" description="Carbohydrate kinase FGGY C-terminal" evidence="11">
    <location>
        <begin position="250"/>
        <end position="435"/>
    </location>
</feature>
<dbReference type="InterPro" id="IPR050406">
    <property type="entry name" value="FGGY_Carb_Kinase"/>
</dbReference>
<evidence type="ECO:0000256" key="3">
    <source>
        <dbReference type="ARBA" id="ARBA00022679"/>
    </source>
</evidence>
<dbReference type="InterPro" id="IPR018485">
    <property type="entry name" value="FGGY_C"/>
</dbReference>
<dbReference type="InterPro" id="IPR018484">
    <property type="entry name" value="FGGY_N"/>
</dbReference>
<dbReference type="Gene3D" id="3.30.420.40">
    <property type="match status" value="2"/>
</dbReference>
<dbReference type="PIRSF" id="PIRSF000538">
    <property type="entry name" value="GlpK"/>
    <property type="match status" value="1"/>
</dbReference>
<keyword evidence="5 8" id="KW-0418">Kinase</keyword>
<dbReference type="GO" id="GO:0042732">
    <property type="term" value="P:D-xylose metabolic process"/>
    <property type="evidence" value="ECO:0007669"/>
    <property type="project" value="UniProtKB-KW"/>
</dbReference>
<evidence type="ECO:0000259" key="11">
    <source>
        <dbReference type="Pfam" id="PF02782"/>
    </source>
</evidence>
<feature type="domain" description="Carbohydrate kinase FGGY N-terminal" evidence="10">
    <location>
        <begin position="4"/>
        <end position="241"/>
    </location>
</feature>